<dbReference type="PROSITE" id="PS50096">
    <property type="entry name" value="IQ"/>
    <property type="match status" value="1"/>
</dbReference>
<feature type="compositionally biased region" description="Pro residues" evidence="1">
    <location>
        <begin position="495"/>
        <end position="507"/>
    </location>
</feature>
<feature type="compositionally biased region" description="Low complexity" evidence="1">
    <location>
        <begin position="205"/>
        <end position="223"/>
    </location>
</feature>
<feature type="compositionally biased region" description="Low complexity" evidence="1">
    <location>
        <begin position="173"/>
        <end position="182"/>
    </location>
</feature>
<feature type="compositionally biased region" description="Low complexity" evidence="1">
    <location>
        <begin position="112"/>
        <end position="134"/>
    </location>
</feature>
<comment type="caution">
    <text evidence="2">The sequence shown here is derived from an EMBL/GenBank/DDBJ whole genome shotgun (WGS) entry which is preliminary data.</text>
</comment>
<feature type="compositionally biased region" description="Polar residues" evidence="1">
    <location>
        <begin position="19"/>
        <end position="32"/>
    </location>
</feature>
<evidence type="ECO:0000313" key="3">
    <source>
        <dbReference type="Proteomes" id="UP001530400"/>
    </source>
</evidence>
<accession>A0ABD3QS80</accession>
<feature type="region of interest" description="Disordered" evidence="1">
    <location>
        <begin position="443"/>
        <end position="507"/>
    </location>
</feature>
<evidence type="ECO:0000256" key="1">
    <source>
        <dbReference type="SAM" id="MobiDB-lite"/>
    </source>
</evidence>
<reference evidence="2 3" key="1">
    <citation type="submission" date="2024-10" db="EMBL/GenBank/DDBJ databases">
        <title>Updated reference genomes for cyclostephanoid diatoms.</title>
        <authorList>
            <person name="Roberts W.R."/>
            <person name="Alverson A.J."/>
        </authorList>
    </citation>
    <scope>NUCLEOTIDE SEQUENCE [LARGE SCALE GENOMIC DNA]</scope>
    <source>
        <strain evidence="2 3">AJA010-31</strain>
    </source>
</reference>
<proteinExistence type="predicted"/>
<feature type="compositionally biased region" description="Basic residues" evidence="1">
    <location>
        <begin position="33"/>
        <end position="50"/>
    </location>
</feature>
<dbReference type="Proteomes" id="UP001530400">
    <property type="component" value="Unassembled WGS sequence"/>
</dbReference>
<name>A0ABD3QS80_9STRA</name>
<organism evidence="2 3">
    <name type="scientific">Cyclotella atomus</name>
    <dbReference type="NCBI Taxonomy" id="382360"/>
    <lineage>
        <taxon>Eukaryota</taxon>
        <taxon>Sar</taxon>
        <taxon>Stramenopiles</taxon>
        <taxon>Ochrophyta</taxon>
        <taxon>Bacillariophyta</taxon>
        <taxon>Coscinodiscophyceae</taxon>
        <taxon>Thalassiosirophycidae</taxon>
        <taxon>Stephanodiscales</taxon>
        <taxon>Stephanodiscaceae</taxon>
        <taxon>Cyclotella</taxon>
    </lineage>
</organism>
<dbReference type="Pfam" id="PF00612">
    <property type="entry name" value="IQ"/>
    <property type="match status" value="2"/>
</dbReference>
<dbReference type="AlphaFoldDB" id="A0ABD3QS80"/>
<dbReference type="InterPro" id="IPR000048">
    <property type="entry name" value="IQ_motif_EF-hand-BS"/>
</dbReference>
<feature type="region of interest" description="Disordered" evidence="1">
    <location>
        <begin position="622"/>
        <end position="677"/>
    </location>
</feature>
<sequence>MADFFSRIFAIPSDDESSDGASTYSQPSIQRHSSPRKKPHQKKSSSHNRRSHSEDDEDEIEESSTSASIESNLKRGRQRRNDASSSYRSASEGPRGSGEKHKKRSSSERPKAASPSASGNNASLSARRPARSLSKVAERERETSSSMMDDEETQRKMKGWRSKFSKGMKKHLSPTAASTSSSPPLPSKTRKDPHAKSPTNSHAQTNKATSNRNASTSNRNVSSGTKRPINVGDYITLSQQYLEDNDMSVLTLPKELKDLNNTTAMVDMDENLQIYMGQRGVLGNNAVQAFLDRRCTPHSSADVATSSTFPAVDGTDETNSILPAVNGTIPETNSNDNTLQHENGLQQSTSNESRVYERVSSYATKLLDISYSQSLENTSQDQGCEVEVNDALLAYANRQMSGTSRHVWPCDPTAEGYAPNNGAAKDPNDNVDVHNKDKLIGSSEGMAENGIMPEDPSLSSPGGGRRPLDKEDDEEEDGDRPFRSFNKSVSFNIPPQQPSSSHPPAPPFLGPNFDYYYSVERDPNDSMPLWSNHSMLPPIIELWSNVEDGAATTASGWNAVKEMELIGEDNPLIFDDLVKLPDARADVDIPTKKEPVILRPTSPGEKSIEHLINILDCGDEEEEAPLDEKEGLVKQTTSSLSIKTDPATSTETEPDATFRHRSQWKSSHNMTYKPPMFNKDSSTLHKMMGRSESSEDSVLQLRRIHEDDVPSPKNHAEHLSTTSKPVILHGRVVRHANVSPNASSSLSKTVIARSPSTASYGSIASSSNAKTYAAIAIQASARGMLERQRFMDMISSVLVIQTAVRRFLCRCRLVVMRKLRRSYFSSNWKRRVENGV</sequence>
<protein>
    <submittedName>
        <fullName evidence="2">Uncharacterized protein</fullName>
    </submittedName>
</protein>
<keyword evidence="3" id="KW-1185">Reference proteome</keyword>
<gene>
    <name evidence="2" type="ORF">ACHAWO_010656</name>
</gene>
<dbReference type="SMART" id="SM00015">
    <property type="entry name" value="IQ"/>
    <property type="match status" value="2"/>
</dbReference>
<evidence type="ECO:0000313" key="2">
    <source>
        <dbReference type="EMBL" id="KAL3803090.1"/>
    </source>
</evidence>
<feature type="compositionally biased region" description="Basic residues" evidence="1">
    <location>
        <begin position="156"/>
        <end position="172"/>
    </location>
</feature>
<dbReference type="Gene3D" id="1.20.5.190">
    <property type="match status" value="1"/>
</dbReference>
<feature type="compositionally biased region" description="Polar residues" evidence="1">
    <location>
        <begin position="634"/>
        <end position="651"/>
    </location>
</feature>
<feature type="region of interest" description="Disordered" evidence="1">
    <location>
        <begin position="1"/>
        <end position="229"/>
    </location>
</feature>
<dbReference type="EMBL" id="JALLPJ020000079">
    <property type="protein sequence ID" value="KAL3803090.1"/>
    <property type="molecule type" value="Genomic_DNA"/>
</dbReference>